<proteinExistence type="predicted"/>
<dbReference type="KEGG" id="hcu:MUN79_28300"/>
<keyword evidence="2" id="KW-1185">Reference proteome</keyword>
<dbReference type="EMBL" id="CP095046">
    <property type="protein sequence ID" value="UOQ72394.1"/>
    <property type="molecule type" value="Genomic_DNA"/>
</dbReference>
<name>A0A8T9Q489_9BACT</name>
<protein>
    <submittedName>
        <fullName evidence="1">Uncharacterized protein</fullName>
    </submittedName>
</protein>
<sequence length="86" mass="9889">MKVGHITPPLPYRTDDGKDAMRIIWLKSNTPPHQANLKDDYQKIAQAALNEKKNKALDEWFLKNRGSVYLEADPQYADCKLLDAVY</sequence>
<evidence type="ECO:0000313" key="1">
    <source>
        <dbReference type="EMBL" id="UOQ72394.1"/>
    </source>
</evidence>
<reference evidence="1" key="1">
    <citation type="submission" date="2022-04" db="EMBL/GenBank/DDBJ databases">
        <title>Hymenobacter sp. isolated from the air.</title>
        <authorList>
            <person name="Won M."/>
            <person name="Lee C.-M."/>
            <person name="Woen H.-Y."/>
            <person name="Kwon S.-W."/>
        </authorList>
    </citation>
    <scope>NUCLEOTIDE SEQUENCE</scope>
    <source>
        <strain evidence="1">5116S-3</strain>
    </source>
</reference>
<dbReference type="AlphaFoldDB" id="A0A8T9Q489"/>
<gene>
    <name evidence="1" type="ORF">MUN79_28300</name>
</gene>
<organism evidence="1 2">
    <name type="scientific">Hymenobacter cellulosilyticus</name>
    <dbReference type="NCBI Taxonomy" id="2932248"/>
    <lineage>
        <taxon>Bacteria</taxon>
        <taxon>Pseudomonadati</taxon>
        <taxon>Bacteroidota</taxon>
        <taxon>Cytophagia</taxon>
        <taxon>Cytophagales</taxon>
        <taxon>Hymenobacteraceae</taxon>
        <taxon>Hymenobacter</taxon>
    </lineage>
</organism>
<dbReference type="Proteomes" id="UP000831796">
    <property type="component" value="Chromosome"/>
</dbReference>
<accession>A0A8T9Q489</accession>
<evidence type="ECO:0000313" key="2">
    <source>
        <dbReference type="Proteomes" id="UP000831796"/>
    </source>
</evidence>
<dbReference type="RefSeq" id="WP_244675780.1">
    <property type="nucleotide sequence ID" value="NZ_CP095046.1"/>
</dbReference>